<dbReference type="EMBL" id="JAPZBO010000005">
    <property type="protein sequence ID" value="KAJ5315500.1"/>
    <property type="molecule type" value="Genomic_DNA"/>
</dbReference>
<feature type="transmembrane region" description="Helical" evidence="6">
    <location>
        <begin position="148"/>
        <end position="171"/>
    </location>
</feature>
<dbReference type="Proteomes" id="UP001147746">
    <property type="component" value="Unassembled WGS sequence"/>
</dbReference>
<accession>A0A9W9L7L0</accession>
<dbReference type="PANTHER" id="PTHR33048">
    <property type="entry name" value="PTH11-LIKE INTEGRAL MEMBRANE PROTEIN (AFU_ORTHOLOGUE AFUA_5G11245)"/>
    <property type="match status" value="1"/>
</dbReference>
<dbReference type="GO" id="GO:0016020">
    <property type="term" value="C:membrane"/>
    <property type="evidence" value="ECO:0007669"/>
    <property type="project" value="UniProtKB-SubCell"/>
</dbReference>
<evidence type="ECO:0000259" key="7">
    <source>
        <dbReference type="Pfam" id="PF20684"/>
    </source>
</evidence>
<reference evidence="8" key="1">
    <citation type="submission" date="2022-12" db="EMBL/GenBank/DDBJ databases">
        <authorList>
            <person name="Petersen C."/>
        </authorList>
    </citation>
    <scope>NUCLEOTIDE SEQUENCE</scope>
    <source>
        <strain evidence="8">IBT 21472</strain>
    </source>
</reference>
<dbReference type="AlphaFoldDB" id="A0A9W9L7L0"/>
<feature type="transmembrane region" description="Helical" evidence="6">
    <location>
        <begin position="34"/>
        <end position="56"/>
    </location>
</feature>
<protein>
    <recommendedName>
        <fullName evidence="7">Rhodopsin domain-containing protein</fullName>
    </recommendedName>
</protein>
<keyword evidence="9" id="KW-1185">Reference proteome</keyword>
<dbReference type="InterPro" id="IPR049326">
    <property type="entry name" value="Rhodopsin_dom_fungi"/>
</dbReference>
<feature type="transmembrane region" description="Helical" evidence="6">
    <location>
        <begin position="109"/>
        <end position="127"/>
    </location>
</feature>
<evidence type="ECO:0000256" key="2">
    <source>
        <dbReference type="ARBA" id="ARBA00022692"/>
    </source>
</evidence>
<evidence type="ECO:0000256" key="4">
    <source>
        <dbReference type="ARBA" id="ARBA00023136"/>
    </source>
</evidence>
<feature type="transmembrane region" description="Helical" evidence="6">
    <location>
        <begin position="263"/>
        <end position="284"/>
    </location>
</feature>
<evidence type="ECO:0000313" key="8">
    <source>
        <dbReference type="EMBL" id="KAJ5315500.1"/>
    </source>
</evidence>
<comment type="caution">
    <text evidence="8">The sequence shown here is derived from an EMBL/GenBank/DDBJ whole genome shotgun (WGS) entry which is preliminary data.</text>
</comment>
<feature type="transmembrane region" description="Helical" evidence="6">
    <location>
        <begin position="230"/>
        <end position="251"/>
    </location>
</feature>
<feature type="domain" description="Rhodopsin" evidence="7">
    <location>
        <begin position="52"/>
        <end position="293"/>
    </location>
</feature>
<evidence type="ECO:0000256" key="3">
    <source>
        <dbReference type="ARBA" id="ARBA00022989"/>
    </source>
</evidence>
<comment type="subcellular location">
    <subcellularLocation>
        <location evidence="1">Membrane</location>
        <topology evidence="1">Multi-pass membrane protein</topology>
    </subcellularLocation>
</comment>
<feature type="transmembrane region" description="Helical" evidence="6">
    <location>
        <begin position="68"/>
        <end position="89"/>
    </location>
</feature>
<evidence type="ECO:0000256" key="1">
    <source>
        <dbReference type="ARBA" id="ARBA00004141"/>
    </source>
</evidence>
<gene>
    <name evidence="8" type="ORF">N7476_005807</name>
</gene>
<organism evidence="8 9">
    <name type="scientific">Penicillium atrosanguineum</name>
    <dbReference type="NCBI Taxonomy" id="1132637"/>
    <lineage>
        <taxon>Eukaryota</taxon>
        <taxon>Fungi</taxon>
        <taxon>Dikarya</taxon>
        <taxon>Ascomycota</taxon>
        <taxon>Pezizomycotina</taxon>
        <taxon>Eurotiomycetes</taxon>
        <taxon>Eurotiomycetidae</taxon>
        <taxon>Eurotiales</taxon>
        <taxon>Aspergillaceae</taxon>
        <taxon>Penicillium</taxon>
    </lineage>
</organism>
<name>A0A9W9L7L0_9EURO</name>
<evidence type="ECO:0000256" key="6">
    <source>
        <dbReference type="SAM" id="Phobius"/>
    </source>
</evidence>
<keyword evidence="3 6" id="KW-1133">Transmembrane helix</keyword>
<evidence type="ECO:0000256" key="5">
    <source>
        <dbReference type="ARBA" id="ARBA00038359"/>
    </source>
</evidence>
<dbReference type="Pfam" id="PF20684">
    <property type="entry name" value="Fung_rhodopsin"/>
    <property type="match status" value="1"/>
</dbReference>
<keyword evidence="4 6" id="KW-0472">Membrane</keyword>
<comment type="similarity">
    <text evidence="5">Belongs to the SAT4 family.</text>
</comment>
<reference evidence="8" key="2">
    <citation type="journal article" date="2023" name="IMA Fungus">
        <title>Comparative genomic study of the Penicillium genus elucidates a diverse pangenome and 15 lateral gene transfer events.</title>
        <authorList>
            <person name="Petersen C."/>
            <person name="Sorensen T."/>
            <person name="Nielsen M.R."/>
            <person name="Sondergaard T.E."/>
            <person name="Sorensen J.L."/>
            <person name="Fitzpatrick D.A."/>
            <person name="Frisvad J.C."/>
            <person name="Nielsen K.L."/>
        </authorList>
    </citation>
    <scope>NUCLEOTIDE SEQUENCE</scope>
    <source>
        <strain evidence="8">IBT 21472</strain>
    </source>
</reference>
<evidence type="ECO:0000313" key="9">
    <source>
        <dbReference type="Proteomes" id="UP001147746"/>
    </source>
</evidence>
<proteinExistence type="inferred from homology"/>
<dbReference type="InterPro" id="IPR052337">
    <property type="entry name" value="SAT4-like"/>
</dbReference>
<dbReference type="PANTHER" id="PTHR33048:SF47">
    <property type="entry name" value="INTEGRAL MEMBRANE PROTEIN-RELATED"/>
    <property type="match status" value="1"/>
</dbReference>
<keyword evidence="2 6" id="KW-0812">Transmembrane</keyword>
<sequence length="367" mass="40696">MSPEALAEMLNAPALPAPEGITPNFDNPSNANGLAWFVTTFCMVVATMCLLLRLYVRVILEKKFRAEEILVILAYGAYWGTAYAGYSLIFTPGYYVHTWNLHNGDLVKPLYYILVYGCCYSATLPLIKSAILMDWCRVFVPVQKSRNSFWWGCAAIISLQCLWGLLCVILLNMQCRPHEAIWKFYLPSKCYSLPDVMLTSASVQVVSDIAMFLLPQRIIWGLGMNWQKKIGVSVLFGVGILACVAAILRLVKTVAFASETDTMYLIGPLLFWACAEMTCGFFIFSVPCLSKLIIESGLPGRVKNALGFNSRSSEHSNADSLEEGHIALQETGSESQTRLHDGVQSNVTNPTVQVMRTTDVTVSNDAH</sequence>